<reference evidence="2 3" key="1">
    <citation type="submission" date="2019-12" db="EMBL/GenBank/DDBJ databases">
        <authorList>
            <person name="Xu J."/>
        </authorList>
    </citation>
    <scope>NUCLEOTIDE SEQUENCE [LARGE SCALE GENOMIC DNA]</scope>
    <source>
        <strain evidence="2 3">HX-5-24</strain>
    </source>
</reference>
<keyword evidence="1" id="KW-0472">Membrane</keyword>
<dbReference type="Proteomes" id="UP000479692">
    <property type="component" value="Unassembled WGS sequence"/>
</dbReference>
<evidence type="ECO:0000256" key="1">
    <source>
        <dbReference type="SAM" id="Phobius"/>
    </source>
</evidence>
<keyword evidence="1" id="KW-0812">Transmembrane</keyword>
<sequence>MIAFTHRFDSTAFRNAFAPRKPRRPWLRVLFGLVGVALLVALVAVSVVVGVAMISAGLLIKLWKSRSASRVQRDPRVIDGEYRAVRNDKHALPSA</sequence>
<organism evidence="2 3">
    <name type="scientific">Noviluteimonas gilva</name>
    <dbReference type="NCBI Taxonomy" id="2682097"/>
    <lineage>
        <taxon>Bacteria</taxon>
        <taxon>Pseudomonadati</taxon>
        <taxon>Pseudomonadota</taxon>
        <taxon>Gammaproteobacteria</taxon>
        <taxon>Lysobacterales</taxon>
        <taxon>Lysobacteraceae</taxon>
        <taxon>Noviluteimonas</taxon>
    </lineage>
</organism>
<dbReference type="EMBL" id="WOXT01000006">
    <property type="protein sequence ID" value="MUV15664.1"/>
    <property type="molecule type" value="Genomic_DNA"/>
</dbReference>
<evidence type="ECO:0000313" key="2">
    <source>
        <dbReference type="EMBL" id="MUV15664.1"/>
    </source>
</evidence>
<evidence type="ECO:0000313" key="3">
    <source>
        <dbReference type="Proteomes" id="UP000479692"/>
    </source>
</evidence>
<dbReference type="RefSeq" id="WP_156643258.1">
    <property type="nucleotide sequence ID" value="NZ_WOXT01000006.1"/>
</dbReference>
<dbReference type="AlphaFoldDB" id="A0A7C9LN99"/>
<evidence type="ECO:0008006" key="4">
    <source>
        <dbReference type="Google" id="ProtNLM"/>
    </source>
</evidence>
<keyword evidence="3" id="KW-1185">Reference proteome</keyword>
<accession>A0A7C9LN99</accession>
<proteinExistence type="predicted"/>
<gene>
    <name evidence="2" type="ORF">GN331_15785</name>
</gene>
<keyword evidence="1" id="KW-1133">Transmembrane helix</keyword>
<protein>
    <recommendedName>
        <fullName evidence="4">Transmembrane protein</fullName>
    </recommendedName>
</protein>
<name>A0A7C9LN99_9GAMM</name>
<feature type="transmembrane region" description="Helical" evidence="1">
    <location>
        <begin position="29"/>
        <end position="60"/>
    </location>
</feature>
<comment type="caution">
    <text evidence="2">The sequence shown here is derived from an EMBL/GenBank/DDBJ whole genome shotgun (WGS) entry which is preliminary data.</text>
</comment>